<feature type="region of interest" description="Disordered" evidence="1">
    <location>
        <begin position="184"/>
        <end position="230"/>
    </location>
</feature>
<evidence type="ECO:0000256" key="2">
    <source>
        <dbReference type="SAM" id="Phobius"/>
    </source>
</evidence>
<feature type="compositionally biased region" description="Polar residues" evidence="1">
    <location>
        <begin position="82"/>
        <end position="117"/>
    </location>
</feature>
<evidence type="ECO:0000313" key="4">
    <source>
        <dbReference type="Proteomes" id="UP000000437"/>
    </source>
</evidence>
<evidence type="ECO:0000313" key="3">
    <source>
        <dbReference type="Ensembl" id="ENSDARP00000131325"/>
    </source>
</evidence>
<dbReference type="RefSeq" id="NP_001137156.1">
    <property type="nucleotide sequence ID" value="NM_001143684.1"/>
</dbReference>
<name>A0A0G2KG91_DANRE</name>
<accession>A0A0G2KG91</accession>
<keyword evidence="2" id="KW-1133">Transmembrane helix</keyword>
<proteinExistence type="predicted"/>
<dbReference type="CTD" id="27040"/>
<reference evidence="5" key="4">
    <citation type="journal article" date="2019" name="Leukemia">
        <title>Simultaneous B and T cell acute lymphoblastic leukemias in zebrafish driven by transgenic MYC: implications for oncogenesis and lymphopoiesis.</title>
        <authorList>
            <person name="Borga C."/>
            <person name="Park G."/>
            <person name="Foster C."/>
            <person name="Burroughs-Garcia J."/>
            <person name="Marchesin M."/>
            <person name="Shah R."/>
            <person name="Hasan A."/>
            <person name="Ahmed S.T."/>
            <person name="Bresolin S."/>
            <person name="Batchelor L."/>
            <person name="Scordino T."/>
            <person name="Miles R.R."/>
            <person name="Te Kronnie G."/>
            <person name="Regens J.L."/>
            <person name="Frazer J.K."/>
        </authorList>
    </citation>
    <scope>NUCLEOTIDE SEQUENCE</scope>
</reference>
<accession>A0A8M1NST8</accession>
<dbReference type="ZFIN" id="ZDB-GENE-181226-1">
    <property type="gene designation" value="lat"/>
</dbReference>
<dbReference type="STRING" id="7955.ENSDARP00000131325"/>
<dbReference type="GeneID" id="100233211"/>
<reference evidence="5" key="5">
    <citation type="submission" date="2025-04" db="UniProtKB">
        <authorList>
            <consortium name="RefSeq"/>
        </authorList>
    </citation>
    <scope>IDENTIFICATION</scope>
</reference>
<sequence length="230" mass="24735">MDSIELLSMVGGLLLLSIIFATGLCTYCWGHKQPTSIPQRPSDYSSEYNSQSSAFGLRHPHSTYAPHPDHRITGIPYPIHPSLSSPSITITKVPSCPPSETESQASYVNQSDPSSLENENELNIHPPSDYIVVLPDSPTAQLQERSRASSQSSGGDNYINIITKDGNVSVDTFGCDVNSDIESEGQDYENFPKPPEHCGLSRESLSSDGGGSAEYVNTGNVCLGGTEPDD</sequence>
<dbReference type="EMBL" id="BX784026">
    <property type="status" value="NOT_ANNOTATED_CDS"/>
    <property type="molecule type" value="Genomic_DNA"/>
</dbReference>
<dbReference type="Proteomes" id="UP000000437">
    <property type="component" value="Chromosome 3"/>
</dbReference>
<dbReference type="KEGG" id="dre:100233211"/>
<dbReference type="AGR" id="ZFIN:ZDB-GENE-181226-1"/>
<evidence type="ECO:0000313" key="5">
    <source>
        <dbReference type="RefSeq" id="NP_001137156.1"/>
    </source>
</evidence>
<reference evidence="3 4" key="1">
    <citation type="journal article" date="2013" name="Nature">
        <title>The zebrafish reference genome sequence and its relationship to the human genome.</title>
        <authorList>
            <consortium name="Genome Reference Consortium Zebrafish"/>
            <person name="Howe K."/>
            <person name="Clark M.D."/>
            <person name="Torroja C.F."/>
            <person name="Torrance J."/>
            <person name="Berthelot C."/>
            <person name="Muffato M."/>
            <person name="Collins J.E."/>
            <person name="Humphray S."/>
            <person name="McLaren K."/>
            <person name="Matthews L."/>
            <person name="McLaren S."/>
            <person name="Sealy I."/>
            <person name="Caccamo M."/>
            <person name="Churcher C."/>
            <person name="Scott C."/>
            <person name="Barrett J.C."/>
            <person name="Koch R."/>
            <person name="Rauch G.J."/>
            <person name="White S."/>
            <person name="Chow W."/>
            <person name="Kilian B."/>
            <person name="Quintais L.T."/>
            <person name="Guerra-Assuncao J.A."/>
            <person name="Zhou Y."/>
            <person name="Gu Y."/>
            <person name="Yen J."/>
            <person name="Vogel J.H."/>
            <person name="Eyre T."/>
            <person name="Redmond S."/>
            <person name="Banerjee R."/>
            <person name="Chi J."/>
            <person name="Fu B."/>
            <person name="Langley E."/>
            <person name="Maguire S.F."/>
            <person name="Laird G.K."/>
            <person name="Lloyd D."/>
            <person name="Kenyon E."/>
            <person name="Donaldson S."/>
            <person name="Sehra H."/>
            <person name="Almeida-King J."/>
            <person name="Loveland J."/>
            <person name="Trevanion S."/>
            <person name="Jones M."/>
            <person name="Quail M."/>
            <person name="Willey D."/>
            <person name="Hunt A."/>
            <person name="Burton J."/>
            <person name="Sims S."/>
            <person name="McLay K."/>
            <person name="Plumb B."/>
            <person name="Davis J."/>
            <person name="Clee C."/>
            <person name="Oliver K."/>
            <person name="Clark R."/>
            <person name="Riddle C."/>
            <person name="Elliot D."/>
            <person name="Eliott D."/>
            <person name="Threadgold G."/>
            <person name="Harden G."/>
            <person name="Ware D."/>
            <person name="Begum S."/>
            <person name="Mortimore B."/>
            <person name="Mortimer B."/>
            <person name="Kerry G."/>
            <person name="Heath P."/>
            <person name="Phillimore B."/>
            <person name="Tracey A."/>
            <person name="Corby N."/>
            <person name="Dunn M."/>
            <person name="Johnson C."/>
            <person name="Wood J."/>
            <person name="Clark S."/>
            <person name="Pelan S."/>
            <person name="Griffiths G."/>
            <person name="Smith M."/>
            <person name="Glithero R."/>
            <person name="Howden P."/>
            <person name="Barker N."/>
            <person name="Lloyd C."/>
            <person name="Stevens C."/>
            <person name="Harley J."/>
            <person name="Holt K."/>
            <person name="Panagiotidis G."/>
            <person name="Lovell J."/>
            <person name="Beasley H."/>
            <person name="Henderson C."/>
            <person name="Gordon D."/>
            <person name="Auger K."/>
            <person name="Wright D."/>
            <person name="Collins J."/>
            <person name="Raisen C."/>
            <person name="Dyer L."/>
            <person name="Leung K."/>
            <person name="Robertson L."/>
            <person name="Ambridge K."/>
            <person name="Leongamornlert D."/>
            <person name="McGuire S."/>
            <person name="Gilderthorp R."/>
            <person name="Griffiths C."/>
            <person name="Manthravadi D."/>
            <person name="Nichol S."/>
            <person name="Barker G."/>
            <person name="Whitehead S."/>
            <person name="Kay M."/>
            <person name="Brown J."/>
            <person name="Murnane C."/>
            <person name="Gray E."/>
            <person name="Humphries M."/>
            <person name="Sycamore N."/>
            <person name="Barker D."/>
            <person name="Saunders D."/>
            <person name="Wallis J."/>
            <person name="Babbage A."/>
            <person name="Hammond S."/>
            <person name="Mashreghi-Mohammadi M."/>
            <person name="Barr L."/>
            <person name="Martin S."/>
            <person name="Wray P."/>
            <person name="Ellington A."/>
            <person name="Matthews N."/>
            <person name="Ellwood M."/>
            <person name="Woodmansey R."/>
            <person name="Clark G."/>
            <person name="Cooper J."/>
            <person name="Cooper J."/>
            <person name="Tromans A."/>
            <person name="Grafham D."/>
            <person name="Skuce C."/>
            <person name="Pandian R."/>
            <person name="Andrews R."/>
            <person name="Harrison E."/>
            <person name="Kimberley A."/>
            <person name="Garnett J."/>
            <person name="Fosker N."/>
            <person name="Hall R."/>
            <person name="Garner P."/>
            <person name="Kelly D."/>
            <person name="Bird C."/>
            <person name="Palmer S."/>
            <person name="Gehring I."/>
            <person name="Berger A."/>
            <person name="Dooley C.M."/>
            <person name="Ersan-Urun Z."/>
            <person name="Eser C."/>
            <person name="Geiger H."/>
            <person name="Geisler M."/>
            <person name="Karotki L."/>
            <person name="Kirn A."/>
            <person name="Konantz J."/>
            <person name="Konantz M."/>
            <person name="Oberlander M."/>
            <person name="Rudolph-Geiger S."/>
            <person name="Teucke M."/>
            <person name="Lanz C."/>
            <person name="Raddatz G."/>
            <person name="Osoegawa K."/>
            <person name="Zhu B."/>
            <person name="Rapp A."/>
            <person name="Widaa S."/>
            <person name="Langford C."/>
            <person name="Yang F."/>
            <person name="Schuster S.C."/>
            <person name="Carter N.P."/>
            <person name="Harrow J."/>
            <person name="Ning Z."/>
            <person name="Herrero J."/>
            <person name="Searle S.M."/>
            <person name="Enright A."/>
            <person name="Geisler R."/>
            <person name="Plasterk R.H."/>
            <person name="Lee C."/>
            <person name="Westerfield M."/>
            <person name="de Jong P.J."/>
            <person name="Zon L.I."/>
            <person name="Postlethwait J.H."/>
            <person name="Nusslein-Volhard C."/>
            <person name="Hubbard T.J."/>
            <person name="Roest Crollius H."/>
            <person name="Rogers J."/>
            <person name="Stemple D.L."/>
        </authorList>
    </citation>
    <scope>NUCLEOTIDE SEQUENCE [LARGE SCALE GENOMIC DNA]</scope>
    <source>
        <strain evidence="3">Tuebingen</strain>
    </source>
</reference>
<feature type="region of interest" description="Disordered" evidence="1">
    <location>
        <begin position="39"/>
        <end position="123"/>
    </location>
</feature>
<keyword evidence="2" id="KW-0812">Transmembrane</keyword>
<dbReference type="OrthoDB" id="8777649at2759"/>
<reference evidence="3" key="2">
    <citation type="submission" date="2015-06" db="UniProtKB">
        <authorList>
            <consortium name="Ensembl"/>
        </authorList>
    </citation>
    <scope>IDENTIFICATION</scope>
    <source>
        <strain evidence="3">Tuebingen</strain>
    </source>
</reference>
<evidence type="ECO:0000313" key="6">
    <source>
        <dbReference type="ZFIN" id="ZDB-GENE-181226-1"/>
    </source>
</evidence>
<evidence type="ECO:0000256" key="1">
    <source>
        <dbReference type="SAM" id="MobiDB-lite"/>
    </source>
</evidence>
<feature type="compositionally biased region" description="Low complexity" evidence="1">
    <location>
        <begin position="42"/>
        <end position="53"/>
    </location>
</feature>
<feature type="transmembrane region" description="Helical" evidence="2">
    <location>
        <begin position="6"/>
        <end position="30"/>
    </location>
</feature>
<dbReference type="AlphaFoldDB" id="A0A0G2KG91"/>
<protein>
    <submittedName>
        <fullName evidence="3">Linker for activation of T cells</fullName>
    </submittedName>
    <submittedName>
        <fullName evidence="5">Linker for activation of T-cells family member 1</fullName>
    </submittedName>
</protein>
<dbReference type="Bgee" id="ENSDARG00000100334">
    <property type="expression patterns" value="Expressed in pharyngeal gill and 16 other cell types or tissues"/>
</dbReference>
<gene>
    <name evidence="3 5 6" type="primary">lat</name>
</gene>
<dbReference type="Ensembl" id="ENSDART00000163836.2">
    <property type="protein sequence ID" value="ENSDARP00000131325.1"/>
    <property type="gene ID" value="ENSDARG00000100334.2"/>
</dbReference>
<reference evidence="5" key="3">
    <citation type="journal article" date="2017" name="Am. J. Hum. Genet.">
        <title>The Immune Signaling Adaptor LAT Contributes to the Neuroanatomical Phenotype of 16p11.2 BP2-BP3 CNVs.</title>
        <authorList>
            <consortium name="16p11.2 Consortium"/>
            <person name="Loviglio M.N."/>
            <person name="Arbogast T."/>
            <person name="Jonch A.E."/>
            <person name="Collins S.C."/>
            <person name="Popadin K."/>
            <person name="Bonnet C.S."/>
            <person name="Giannuzzi G."/>
            <person name="Maillard A.M."/>
            <person name="Jacquemont S."/>
            <person name="Yalcin B."/>
            <person name="Katsanis N."/>
            <person name="Golzio C."/>
            <person name="Reymond A."/>
        </authorList>
    </citation>
    <scope>NUCLEOTIDE SEQUENCE</scope>
</reference>
<organism evidence="3">
    <name type="scientific">Danio rerio</name>
    <name type="common">Zebrafish</name>
    <name type="synonym">Brachydanio rerio</name>
    <dbReference type="NCBI Taxonomy" id="7955"/>
    <lineage>
        <taxon>Eukaryota</taxon>
        <taxon>Metazoa</taxon>
        <taxon>Chordata</taxon>
        <taxon>Craniata</taxon>
        <taxon>Vertebrata</taxon>
        <taxon>Euteleostomi</taxon>
        <taxon>Actinopterygii</taxon>
        <taxon>Neopterygii</taxon>
        <taxon>Teleostei</taxon>
        <taxon>Ostariophysi</taxon>
        <taxon>Cypriniformes</taxon>
        <taxon>Danionidae</taxon>
        <taxon>Danioninae</taxon>
        <taxon>Danio</taxon>
    </lineage>
</organism>
<keyword evidence="2" id="KW-0472">Membrane</keyword>
<keyword evidence="4" id="KW-1185">Reference proteome</keyword>